<organism evidence="2 3">
    <name type="scientific">Streptomyces varsoviensis</name>
    <dbReference type="NCBI Taxonomy" id="67373"/>
    <lineage>
        <taxon>Bacteria</taxon>
        <taxon>Bacillati</taxon>
        <taxon>Actinomycetota</taxon>
        <taxon>Actinomycetes</taxon>
        <taxon>Kitasatosporales</taxon>
        <taxon>Streptomycetaceae</taxon>
        <taxon>Streptomyces</taxon>
    </lineage>
</organism>
<proteinExistence type="predicted"/>
<feature type="non-terminal residue" evidence="2">
    <location>
        <position position="558"/>
    </location>
</feature>
<feature type="region of interest" description="Disordered" evidence="1">
    <location>
        <begin position="348"/>
        <end position="383"/>
    </location>
</feature>
<gene>
    <name evidence="2" type="ORF">ADK38_03805</name>
</gene>
<feature type="non-terminal residue" evidence="2">
    <location>
        <position position="1"/>
    </location>
</feature>
<accession>A0ABR5JD09</accession>
<keyword evidence="3" id="KW-1185">Reference proteome</keyword>
<feature type="compositionally biased region" description="Basic residues" evidence="1">
    <location>
        <begin position="1"/>
        <end position="13"/>
    </location>
</feature>
<evidence type="ECO:0000313" key="2">
    <source>
        <dbReference type="EMBL" id="KOG91328.1"/>
    </source>
</evidence>
<reference evidence="2 3" key="1">
    <citation type="submission" date="2015-07" db="EMBL/GenBank/DDBJ databases">
        <authorList>
            <person name="Ju K.-S."/>
            <person name="Doroghazi J.R."/>
            <person name="Metcalf W.W."/>
        </authorList>
    </citation>
    <scope>NUCLEOTIDE SEQUENCE [LARGE SCALE GENOMIC DNA]</scope>
    <source>
        <strain evidence="2 3">NRRL B-3589</strain>
    </source>
</reference>
<protein>
    <submittedName>
        <fullName evidence="2">Uncharacterized protein</fullName>
    </submittedName>
</protein>
<evidence type="ECO:0000313" key="3">
    <source>
        <dbReference type="Proteomes" id="UP000037020"/>
    </source>
</evidence>
<name>A0ABR5JD09_9ACTN</name>
<dbReference type="EMBL" id="LGUT01000310">
    <property type="protein sequence ID" value="KOG91328.1"/>
    <property type="molecule type" value="Genomic_DNA"/>
</dbReference>
<evidence type="ECO:0000256" key="1">
    <source>
        <dbReference type="SAM" id="MobiDB-lite"/>
    </source>
</evidence>
<dbReference type="Proteomes" id="UP000037020">
    <property type="component" value="Unassembled WGS sequence"/>
</dbReference>
<feature type="compositionally biased region" description="Basic and acidic residues" evidence="1">
    <location>
        <begin position="354"/>
        <end position="376"/>
    </location>
</feature>
<feature type="region of interest" description="Disordered" evidence="1">
    <location>
        <begin position="1"/>
        <end position="26"/>
    </location>
</feature>
<comment type="caution">
    <text evidence="2">The sequence shown here is derived from an EMBL/GenBank/DDBJ whole genome shotgun (WGS) entry which is preliminary data.</text>
</comment>
<sequence>MFAKLRGHRRGRAHTGLTRPGQAGRQQLRQSIGQRAMILSGKEALGKKGYTPGDIHDGSAVGRSTGRVTVFLRPAESASARVIGVTDNALFYDEKRVTDQTSVGAGRSGMTMNLAAAPYPAFYTGGLSTVAGDALPAFHAAESDAGQYAVHQAHQVRRVPQGRMLIFEMSLEGRVEGSVVQSRSAAAISALRRFLRGRSKPVDETDGKAFPTGQVFASTFVTGEKLYGLVQKDVAREYGLIDDDTFPAEVDTAFDRAGELNGKVEANRQARLDTEIRLERGYEHLYTLLAEADGIGDEATAAARLPERYQQAVGRLAEDLVDHAVQRDADRRLSEQYARAKQNALSLLAWHQRTPAERGDTPKPEPYEPNEQHEPYGVETSPETVRHPVADIGDGLLTPTPDEAQPALPRYLDADLRKLAVNAASFGGAWAGGRVPPQHQLLRELFKADALREKLSVRRQEWDAARRAGDEDLAALRGGQIAYLQQALEDTVTSAGATLREFNRRVDALLEMADNPAPQDGDAAGMARDTVRHLLDGGDLSVLAGEVADRRQAHERAR</sequence>